<evidence type="ECO:0000313" key="2">
    <source>
        <dbReference type="Proteomes" id="UP000616151"/>
    </source>
</evidence>
<accession>A0ACC5R707</accession>
<keyword evidence="2" id="KW-1185">Reference proteome</keyword>
<dbReference type="Proteomes" id="UP000616151">
    <property type="component" value="Unassembled WGS sequence"/>
</dbReference>
<evidence type="ECO:0000313" key="1">
    <source>
        <dbReference type="EMBL" id="MBK1868281.1"/>
    </source>
</evidence>
<organism evidence="1 2">
    <name type="scientific">Taklimakanibacter albus</name>
    <dbReference type="NCBI Taxonomy" id="2800327"/>
    <lineage>
        <taxon>Bacteria</taxon>
        <taxon>Pseudomonadati</taxon>
        <taxon>Pseudomonadota</taxon>
        <taxon>Alphaproteobacteria</taxon>
        <taxon>Hyphomicrobiales</taxon>
        <taxon>Aestuariivirgaceae</taxon>
        <taxon>Taklimakanibacter</taxon>
    </lineage>
</organism>
<proteinExistence type="predicted"/>
<name>A0ACC5R707_9HYPH</name>
<dbReference type="EMBL" id="JAENHL010000007">
    <property type="protein sequence ID" value="MBK1868281.1"/>
    <property type="molecule type" value="Genomic_DNA"/>
</dbReference>
<sequence length="116" mass="12817">MANADQDCSPTLVGSTYIHADDCQRAKELGLPRWSDMNPRPETLPALFPDHRFGSRHTREMTFTVGAGSHARNLMVIDQSMSAIRAELVAIASDVIEEGGETTVTFSITFDHRGRQ</sequence>
<comment type="caution">
    <text evidence="1">The sequence shown here is derived from an EMBL/GenBank/DDBJ whole genome shotgun (WGS) entry which is preliminary data.</text>
</comment>
<protein>
    <submittedName>
        <fullName evidence="1">Uncharacterized protein</fullName>
    </submittedName>
</protein>
<gene>
    <name evidence="1" type="ORF">JHL16_18150</name>
</gene>
<reference evidence="1" key="1">
    <citation type="submission" date="2021-01" db="EMBL/GenBank/DDBJ databases">
        <authorList>
            <person name="Sun Q."/>
        </authorList>
    </citation>
    <scope>NUCLEOTIDE SEQUENCE</scope>
    <source>
        <strain evidence="1">YIM B02566</strain>
    </source>
</reference>